<dbReference type="Gene3D" id="3.40.50.12580">
    <property type="match status" value="1"/>
</dbReference>
<evidence type="ECO:0000313" key="1">
    <source>
        <dbReference type="EMBL" id="MFC6788154.1"/>
    </source>
</evidence>
<dbReference type="EMBL" id="JBHSWX010000017">
    <property type="protein sequence ID" value="MFC6788154.1"/>
    <property type="molecule type" value="Genomic_DNA"/>
</dbReference>
<reference evidence="1 2" key="1">
    <citation type="journal article" date="2019" name="Int. J. Syst. Evol. Microbiol.">
        <title>The Global Catalogue of Microorganisms (GCM) 10K type strain sequencing project: providing services to taxonomists for standard genome sequencing and annotation.</title>
        <authorList>
            <consortium name="The Broad Institute Genomics Platform"/>
            <consortium name="The Broad Institute Genome Sequencing Center for Infectious Disease"/>
            <person name="Wu L."/>
            <person name="Ma J."/>
        </authorList>
    </citation>
    <scope>NUCLEOTIDE SEQUENCE [LARGE SCALE GENOMIC DNA]</scope>
    <source>
        <strain evidence="1 2">SYNS20</strain>
    </source>
</reference>
<dbReference type="Proteomes" id="UP001596443">
    <property type="component" value="Unassembled WGS sequence"/>
</dbReference>
<dbReference type="InterPro" id="IPR007554">
    <property type="entry name" value="Glycerophosphate_synth"/>
</dbReference>
<accession>A0ABD5TGI1</accession>
<sequence>MTARKERGISKNQKVILYAPTFRDDGSQIQFNYEEFSKSLVQSFIF</sequence>
<dbReference type="AlphaFoldDB" id="A0ABD5TGI1"/>
<evidence type="ECO:0000313" key="2">
    <source>
        <dbReference type="Proteomes" id="UP001596443"/>
    </source>
</evidence>
<keyword evidence="2" id="KW-1185">Reference proteome</keyword>
<organism evidence="1 2">
    <name type="scientific">Halobaculum halobium</name>
    <dbReference type="NCBI Taxonomy" id="3032281"/>
    <lineage>
        <taxon>Archaea</taxon>
        <taxon>Methanobacteriati</taxon>
        <taxon>Methanobacteriota</taxon>
        <taxon>Stenosarchaea group</taxon>
        <taxon>Halobacteria</taxon>
        <taxon>Halobacteriales</taxon>
        <taxon>Haloferacaceae</taxon>
        <taxon>Halobaculum</taxon>
    </lineage>
</organism>
<comment type="caution">
    <text evidence="1">The sequence shown here is derived from an EMBL/GenBank/DDBJ whole genome shotgun (WGS) entry which is preliminary data.</text>
</comment>
<gene>
    <name evidence="1" type="ORF">ACFQFD_19975</name>
</gene>
<proteinExistence type="predicted"/>
<name>A0ABD5TGI1_9EURY</name>
<dbReference type="Pfam" id="PF04464">
    <property type="entry name" value="Glyphos_transf"/>
    <property type="match status" value="1"/>
</dbReference>
<dbReference type="InterPro" id="IPR043148">
    <property type="entry name" value="TagF_C"/>
</dbReference>
<dbReference type="RefSeq" id="WP_390215557.1">
    <property type="nucleotide sequence ID" value="NZ_JBHSWX010000017.1"/>
</dbReference>
<protein>
    <submittedName>
        <fullName evidence="1">CDP-glycerol glycerophosphotransferase family protein</fullName>
    </submittedName>
</protein>